<dbReference type="EMBL" id="NKQK01000022">
    <property type="protein sequence ID" value="PSR98578.1"/>
    <property type="molecule type" value="Genomic_DNA"/>
</dbReference>
<evidence type="ECO:0000256" key="2">
    <source>
        <dbReference type="ARBA" id="ARBA00022692"/>
    </source>
</evidence>
<evidence type="ECO:0000313" key="7">
    <source>
        <dbReference type="Proteomes" id="UP000241394"/>
    </source>
</evidence>
<dbReference type="AlphaFoldDB" id="A0A2R6PXV5"/>
<feature type="transmembrane region" description="Helical" evidence="5">
    <location>
        <begin position="12"/>
        <end position="33"/>
    </location>
</feature>
<dbReference type="Gramene" id="PSR98578">
    <property type="protein sequence ID" value="PSR98578"/>
    <property type="gene ID" value="CEY00_Acc25095"/>
</dbReference>
<organism evidence="6 7">
    <name type="scientific">Actinidia chinensis var. chinensis</name>
    <name type="common">Chinese soft-hair kiwi</name>
    <dbReference type="NCBI Taxonomy" id="1590841"/>
    <lineage>
        <taxon>Eukaryota</taxon>
        <taxon>Viridiplantae</taxon>
        <taxon>Streptophyta</taxon>
        <taxon>Embryophyta</taxon>
        <taxon>Tracheophyta</taxon>
        <taxon>Spermatophyta</taxon>
        <taxon>Magnoliopsida</taxon>
        <taxon>eudicotyledons</taxon>
        <taxon>Gunneridae</taxon>
        <taxon>Pentapetalae</taxon>
        <taxon>asterids</taxon>
        <taxon>Ericales</taxon>
        <taxon>Actinidiaceae</taxon>
        <taxon>Actinidia</taxon>
    </lineage>
</organism>
<dbReference type="InterPro" id="IPR018499">
    <property type="entry name" value="Tetraspanin/Peripherin"/>
</dbReference>
<dbReference type="InParanoid" id="A0A2R6PXV5"/>
<keyword evidence="3 5" id="KW-1133">Transmembrane helix</keyword>
<dbReference type="STRING" id="1590841.A0A2R6PXV5"/>
<evidence type="ECO:0000256" key="5">
    <source>
        <dbReference type="SAM" id="Phobius"/>
    </source>
</evidence>
<accession>A0A2R6PXV5</accession>
<dbReference type="Proteomes" id="UP000241394">
    <property type="component" value="Chromosome LG22"/>
</dbReference>
<comment type="subcellular location">
    <subcellularLocation>
        <location evidence="1">Membrane</location>
        <topology evidence="1">Multi-pass membrane protein</topology>
    </subcellularLocation>
</comment>
<dbReference type="GO" id="GO:0016020">
    <property type="term" value="C:membrane"/>
    <property type="evidence" value="ECO:0007669"/>
    <property type="project" value="UniProtKB-SubCell"/>
</dbReference>
<gene>
    <name evidence="6" type="ORF">CEY00_Acc25095</name>
</gene>
<proteinExistence type="predicted"/>
<protein>
    <submittedName>
        <fullName evidence="6">Tetraspanin-19 like</fullName>
    </submittedName>
</protein>
<feature type="transmembrane region" description="Helical" evidence="5">
    <location>
        <begin position="142"/>
        <end position="161"/>
    </location>
</feature>
<sequence>MAKTLKSWLQILLKLVNSTIGIVGISMIIYSMWMARVWQRHMEGSSDDFFSFSVIWFILTFLGIGITLCAISSFGHIAAHTANTHCLSCYMVAIFLLLLVETTLMADIILNSDWEEDFPEDPTGRFDDFKDFVKSNFNTCQWIGLFMFLAQGCSIVSATFLRTLEKRQARYCESDEDDIAPSLPFLYHPVEPLPCTVADLPGAPSSLYWC</sequence>
<feature type="transmembrane region" description="Helical" evidence="5">
    <location>
        <begin position="87"/>
        <end position="110"/>
    </location>
</feature>
<feature type="transmembrane region" description="Helical" evidence="5">
    <location>
        <begin position="53"/>
        <end position="75"/>
    </location>
</feature>
<keyword evidence="4 5" id="KW-0472">Membrane</keyword>
<dbReference type="OMA" id="AHTANTH"/>
<comment type="caution">
    <text evidence="6">The sequence shown here is derived from an EMBL/GenBank/DDBJ whole genome shotgun (WGS) entry which is preliminary data.</text>
</comment>
<evidence type="ECO:0000256" key="4">
    <source>
        <dbReference type="ARBA" id="ARBA00023136"/>
    </source>
</evidence>
<evidence type="ECO:0000256" key="3">
    <source>
        <dbReference type="ARBA" id="ARBA00022989"/>
    </source>
</evidence>
<dbReference type="Pfam" id="PF00335">
    <property type="entry name" value="Tetraspanin"/>
    <property type="match status" value="1"/>
</dbReference>
<keyword evidence="7" id="KW-1185">Reference proteome</keyword>
<reference evidence="7" key="2">
    <citation type="journal article" date="2018" name="BMC Genomics">
        <title>A manually annotated Actinidia chinensis var. chinensis (kiwifruit) genome highlights the challenges associated with draft genomes and gene prediction in plants.</title>
        <authorList>
            <person name="Pilkington S.M."/>
            <person name="Crowhurst R."/>
            <person name="Hilario E."/>
            <person name="Nardozza S."/>
            <person name="Fraser L."/>
            <person name="Peng Y."/>
            <person name="Gunaseelan K."/>
            <person name="Simpson R."/>
            <person name="Tahir J."/>
            <person name="Deroles S.C."/>
            <person name="Templeton K."/>
            <person name="Luo Z."/>
            <person name="Davy M."/>
            <person name="Cheng C."/>
            <person name="McNeilage M."/>
            <person name="Scaglione D."/>
            <person name="Liu Y."/>
            <person name="Zhang Q."/>
            <person name="Datson P."/>
            <person name="De Silva N."/>
            <person name="Gardiner S.E."/>
            <person name="Bassett H."/>
            <person name="Chagne D."/>
            <person name="McCallum J."/>
            <person name="Dzierzon H."/>
            <person name="Deng C."/>
            <person name="Wang Y.Y."/>
            <person name="Barron L."/>
            <person name="Manako K."/>
            <person name="Bowen J."/>
            <person name="Foster T.M."/>
            <person name="Erridge Z.A."/>
            <person name="Tiffin H."/>
            <person name="Waite C.N."/>
            <person name="Davies K.M."/>
            <person name="Grierson E.P."/>
            <person name="Laing W.A."/>
            <person name="Kirk R."/>
            <person name="Chen X."/>
            <person name="Wood M."/>
            <person name="Montefiori M."/>
            <person name="Brummell D.A."/>
            <person name="Schwinn K.E."/>
            <person name="Catanach A."/>
            <person name="Fullerton C."/>
            <person name="Li D."/>
            <person name="Meiyalaghan S."/>
            <person name="Nieuwenhuizen N."/>
            <person name="Read N."/>
            <person name="Prakash R."/>
            <person name="Hunter D."/>
            <person name="Zhang H."/>
            <person name="McKenzie M."/>
            <person name="Knabel M."/>
            <person name="Harris A."/>
            <person name="Allan A.C."/>
            <person name="Gleave A."/>
            <person name="Chen A."/>
            <person name="Janssen B.J."/>
            <person name="Plunkett B."/>
            <person name="Ampomah-Dwamena C."/>
            <person name="Voogd C."/>
            <person name="Leif D."/>
            <person name="Lafferty D."/>
            <person name="Souleyre E.J.F."/>
            <person name="Varkonyi-Gasic E."/>
            <person name="Gambi F."/>
            <person name="Hanley J."/>
            <person name="Yao J.L."/>
            <person name="Cheung J."/>
            <person name="David K.M."/>
            <person name="Warren B."/>
            <person name="Marsh K."/>
            <person name="Snowden K.C."/>
            <person name="Lin-Wang K."/>
            <person name="Brian L."/>
            <person name="Martinez-Sanchez M."/>
            <person name="Wang M."/>
            <person name="Ileperuma N."/>
            <person name="Macnee N."/>
            <person name="Campin R."/>
            <person name="McAtee P."/>
            <person name="Drummond R.S.M."/>
            <person name="Espley R.V."/>
            <person name="Ireland H.S."/>
            <person name="Wu R."/>
            <person name="Atkinson R.G."/>
            <person name="Karunairetnam S."/>
            <person name="Bulley S."/>
            <person name="Chunkath S."/>
            <person name="Hanley Z."/>
            <person name="Storey R."/>
            <person name="Thrimawithana A.H."/>
            <person name="Thomson S."/>
            <person name="David C."/>
            <person name="Testolin R."/>
            <person name="Huang H."/>
            <person name="Hellens R.P."/>
            <person name="Schaffer R.J."/>
        </authorList>
    </citation>
    <scope>NUCLEOTIDE SEQUENCE [LARGE SCALE GENOMIC DNA]</scope>
    <source>
        <strain evidence="7">cv. Red5</strain>
    </source>
</reference>
<evidence type="ECO:0000256" key="1">
    <source>
        <dbReference type="ARBA" id="ARBA00004141"/>
    </source>
</evidence>
<name>A0A2R6PXV5_ACTCC</name>
<dbReference type="OrthoDB" id="1712901at2759"/>
<reference evidence="6 7" key="1">
    <citation type="submission" date="2017-07" db="EMBL/GenBank/DDBJ databases">
        <title>An improved, manually edited Actinidia chinensis var. chinensis (kiwifruit) genome highlights the challenges associated with draft genomes and gene prediction in plants.</title>
        <authorList>
            <person name="Pilkington S."/>
            <person name="Crowhurst R."/>
            <person name="Hilario E."/>
            <person name="Nardozza S."/>
            <person name="Fraser L."/>
            <person name="Peng Y."/>
            <person name="Gunaseelan K."/>
            <person name="Simpson R."/>
            <person name="Tahir J."/>
            <person name="Deroles S."/>
            <person name="Templeton K."/>
            <person name="Luo Z."/>
            <person name="Davy M."/>
            <person name="Cheng C."/>
            <person name="Mcneilage M."/>
            <person name="Scaglione D."/>
            <person name="Liu Y."/>
            <person name="Zhang Q."/>
            <person name="Datson P."/>
            <person name="De Silva N."/>
            <person name="Gardiner S."/>
            <person name="Bassett H."/>
            <person name="Chagne D."/>
            <person name="Mccallum J."/>
            <person name="Dzierzon H."/>
            <person name="Deng C."/>
            <person name="Wang Y.-Y."/>
            <person name="Barron N."/>
            <person name="Manako K."/>
            <person name="Bowen J."/>
            <person name="Foster T."/>
            <person name="Erridge Z."/>
            <person name="Tiffin H."/>
            <person name="Waite C."/>
            <person name="Davies K."/>
            <person name="Grierson E."/>
            <person name="Laing W."/>
            <person name="Kirk R."/>
            <person name="Chen X."/>
            <person name="Wood M."/>
            <person name="Montefiori M."/>
            <person name="Brummell D."/>
            <person name="Schwinn K."/>
            <person name="Catanach A."/>
            <person name="Fullerton C."/>
            <person name="Li D."/>
            <person name="Meiyalaghan S."/>
            <person name="Nieuwenhuizen N."/>
            <person name="Read N."/>
            <person name="Prakash R."/>
            <person name="Hunter D."/>
            <person name="Zhang H."/>
            <person name="Mckenzie M."/>
            <person name="Knabel M."/>
            <person name="Harris A."/>
            <person name="Allan A."/>
            <person name="Chen A."/>
            <person name="Janssen B."/>
            <person name="Plunkett B."/>
            <person name="Dwamena C."/>
            <person name="Voogd C."/>
            <person name="Leif D."/>
            <person name="Lafferty D."/>
            <person name="Souleyre E."/>
            <person name="Varkonyi-Gasic E."/>
            <person name="Gambi F."/>
            <person name="Hanley J."/>
            <person name="Yao J.-L."/>
            <person name="Cheung J."/>
            <person name="David K."/>
            <person name="Warren B."/>
            <person name="Marsh K."/>
            <person name="Snowden K."/>
            <person name="Lin-Wang K."/>
            <person name="Brian L."/>
            <person name="Martinez-Sanchez M."/>
            <person name="Wang M."/>
            <person name="Ileperuma N."/>
            <person name="Macnee N."/>
            <person name="Campin R."/>
            <person name="Mcatee P."/>
            <person name="Drummond R."/>
            <person name="Espley R."/>
            <person name="Ireland H."/>
            <person name="Wu R."/>
            <person name="Atkinson R."/>
            <person name="Karunairetnam S."/>
            <person name="Bulley S."/>
            <person name="Chunkath S."/>
            <person name="Hanley Z."/>
            <person name="Storey R."/>
            <person name="Thrimawithana A."/>
            <person name="Thomson S."/>
            <person name="David C."/>
            <person name="Testolin R."/>
        </authorList>
    </citation>
    <scope>NUCLEOTIDE SEQUENCE [LARGE SCALE GENOMIC DNA]</scope>
    <source>
        <strain evidence="7">cv. Red5</strain>
        <tissue evidence="6">Young leaf</tissue>
    </source>
</reference>
<keyword evidence="2 5" id="KW-0812">Transmembrane</keyword>
<evidence type="ECO:0000313" key="6">
    <source>
        <dbReference type="EMBL" id="PSR98578.1"/>
    </source>
</evidence>